<accession>A0A5J4PQ96</accession>
<reference evidence="1" key="1">
    <citation type="submission" date="2019-03" db="EMBL/GenBank/DDBJ databases">
        <title>Single cell metagenomics reveals metabolic interactions within the superorganism composed of flagellate Streblomastix strix and complex community of Bacteroidetes bacteria on its surface.</title>
        <authorList>
            <person name="Treitli S.C."/>
            <person name="Kolisko M."/>
            <person name="Husnik F."/>
            <person name="Keeling P."/>
            <person name="Hampl V."/>
        </authorList>
    </citation>
    <scope>NUCLEOTIDE SEQUENCE</scope>
    <source>
        <strain evidence="1">STM</strain>
    </source>
</reference>
<dbReference type="SUPFAM" id="SSF52833">
    <property type="entry name" value="Thioredoxin-like"/>
    <property type="match status" value="1"/>
</dbReference>
<feature type="non-terminal residue" evidence="1">
    <location>
        <position position="1"/>
    </location>
</feature>
<dbReference type="InterPro" id="IPR036249">
    <property type="entry name" value="Thioredoxin-like_sf"/>
</dbReference>
<evidence type="ECO:0000313" key="1">
    <source>
        <dbReference type="EMBL" id="KAA6310960.1"/>
    </source>
</evidence>
<organism evidence="1">
    <name type="scientific">termite gut metagenome</name>
    <dbReference type="NCBI Taxonomy" id="433724"/>
    <lineage>
        <taxon>unclassified sequences</taxon>
        <taxon>metagenomes</taxon>
        <taxon>organismal metagenomes</taxon>
    </lineage>
</organism>
<name>A0A5J4PQ96_9ZZZZ</name>
<dbReference type="AlphaFoldDB" id="A0A5J4PQ96"/>
<dbReference type="Gene3D" id="3.40.30.10">
    <property type="entry name" value="Glutaredoxin"/>
    <property type="match status" value="1"/>
</dbReference>
<dbReference type="EMBL" id="SNRY01007169">
    <property type="protein sequence ID" value="KAA6310960.1"/>
    <property type="molecule type" value="Genomic_DNA"/>
</dbReference>
<comment type="caution">
    <text evidence="1">The sequence shown here is derived from an EMBL/GenBank/DDBJ whole genome shotgun (WGS) entry which is preliminary data.</text>
</comment>
<proteinExistence type="predicted"/>
<gene>
    <name evidence="1" type="ORF">EZS27_037826</name>
</gene>
<protein>
    <submittedName>
        <fullName evidence="1">Thiol-disulfide oxidoreductase ResA</fullName>
    </submittedName>
</protein>
<sequence>DKNSWKQIVKKDTLTWTQVCDLSGWNSNIVKQYAVRELPANILINSKGKVIAQNIGRDSLSVRLPKLLEEK</sequence>